<evidence type="ECO:0000256" key="5">
    <source>
        <dbReference type="ARBA" id="ARBA00022553"/>
    </source>
</evidence>
<dbReference type="PRINTS" id="PR00344">
    <property type="entry name" value="BCTRLSENSOR"/>
</dbReference>
<comment type="catalytic activity">
    <reaction evidence="1">
        <text>ATP + protein L-histidine = ADP + protein N-phospho-L-histidine.</text>
        <dbReference type="EC" id="2.7.13.3"/>
    </reaction>
</comment>
<dbReference type="OrthoDB" id="9806130at2"/>
<keyword evidence="12" id="KW-0902">Two-component regulatory system</keyword>
<dbReference type="GO" id="GO:0005737">
    <property type="term" value="C:cytoplasm"/>
    <property type="evidence" value="ECO:0007669"/>
    <property type="project" value="UniProtKB-ARBA"/>
</dbReference>
<dbReference type="InterPro" id="IPR005467">
    <property type="entry name" value="His_kinase_dom"/>
</dbReference>
<dbReference type="Pfam" id="PF02518">
    <property type="entry name" value="HATPase_c"/>
    <property type="match status" value="1"/>
</dbReference>
<sequence>MDEVQDKPRRGELRIYLGAAPGVGKTYAMLGEAWRRKERGTDVVVGLVETHGRKKTADLLTGLEVVPRREGFYRGREFTEMNVTAVLARRPEVAVVDELAHTNIPGSRHEKRWQDVQELLEAGIDVLSTVNVQHLQSLNDVVEKITGVPQQETVPDEIVRKAEQVELIDITPEALRRRLAHGNVYPAERIDAALGNYFRPGNLTALRELALLWVADQVDVALQRYREQQRITDTWETRERVVVSITGGAESETLIRRASRIAARAGAELLVVHVLRGDGLSGLGPAELGKYRKLAEDVGATFHTVVGDDVPTALLDFARGVNATQLVLGTSRRSRLARLFDQGIGASVVQRSGTIDVHMVTHAEAGGRLHSWLETRSPLRPSRLLNGFVLSVLLPALVTLIGVVLRHELDFSTDVVMYFLATMIVALVGGLGPAIVAAVLSAGLLNFFFTEPLYTLTVHAQSNVITLIAMVLAGVLVALVVDSAARRAEQAAQARTEASLLASYARTVLTNTEPLPRLLEKVRENFALEAVSLLEKQDGVWKRVEECGPDPCGEPDQADVDIPVTADVHLTLRGRALPAADRQVLEAAAGQALLALRQQRMAAATARAERKAEATELRTALLSALGHDLRTPLTSIKAAIGSLRAHDIELSPEDTEELLATAEESTDRLAGLVDNLLDSSRLATGAVRTQLRPVGYDEVVAHALSNVDGSKSVVVDVSEHLPAVLADAGLLERVIANVLDNALRHGKGDEPVSVRASTYADYGELRIVDHGRGLKKGTADSAFAPFQRLGDRAAAPGIGLGLSVAKGFTEAMGGTIRAEDTPGGGLTVVISLPVWRIEERVR</sequence>
<keyword evidence="13 14" id="KW-0472">Membrane</keyword>
<dbReference type="Gene3D" id="1.20.120.620">
    <property type="entry name" value="Backbone structure of the membrane domain of e. Coli histidine kinase receptor kdpd"/>
    <property type="match status" value="1"/>
</dbReference>
<dbReference type="Pfam" id="PF00582">
    <property type="entry name" value="Usp"/>
    <property type="match status" value="1"/>
</dbReference>
<dbReference type="PROSITE" id="PS50109">
    <property type="entry name" value="HIS_KIN"/>
    <property type="match status" value="1"/>
</dbReference>
<evidence type="ECO:0000256" key="11">
    <source>
        <dbReference type="ARBA" id="ARBA00022989"/>
    </source>
</evidence>
<dbReference type="EMBL" id="VMNW02000093">
    <property type="protein sequence ID" value="KAA9152054.1"/>
    <property type="molecule type" value="Genomic_DNA"/>
</dbReference>
<dbReference type="InterPro" id="IPR003852">
    <property type="entry name" value="Sig_transdc_His_kinase_KdpD_N"/>
</dbReference>
<evidence type="ECO:0000259" key="15">
    <source>
        <dbReference type="PROSITE" id="PS50109"/>
    </source>
</evidence>
<comment type="caution">
    <text evidence="16">The sequence shown here is derived from an EMBL/GenBank/DDBJ whole genome shotgun (WGS) entry which is preliminary data.</text>
</comment>
<dbReference type="InterPro" id="IPR004358">
    <property type="entry name" value="Sig_transdc_His_kin-like_C"/>
</dbReference>
<dbReference type="FunFam" id="3.40.50.620:FF:000112">
    <property type="entry name" value="Sensor histidine kinase KdpD"/>
    <property type="match status" value="1"/>
</dbReference>
<dbReference type="Proteomes" id="UP000319769">
    <property type="component" value="Unassembled WGS sequence"/>
</dbReference>
<dbReference type="Pfam" id="PF02702">
    <property type="entry name" value="KdpD"/>
    <property type="match status" value="1"/>
</dbReference>
<dbReference type="InterPro" id="IPR038318">
    <property type="entry name" value="KdpD_sf"/>
</dbReference>
<dbReference type="SMART" id="SM00388">
    <property type="entry name" value="HisKA"/>
    <property type="match status" value="1"/>
</dbReference>
<dbReference type="SMART" id="SM00387">
    <property type="entry name" value="HATPase_c"/>
    <property type="match status" value="1"/>
</dbReference>
<dbReference type="PANTHER" id="PTHR45569:SF1">
    <property type="entry name" value="SENSOR PROTEIN KDPD"/>
    <property type="match status" value="1"/>
</dbReference>
<evidence type="ECO:0000256" key="7">
    <source>
        <dbReference type="ARBA" id="ARBA00022692"/>
    </source>
</evidence>
<dbReference type="InterPro" id="IPR052023">
    <property type="entry name" value="Histidine_kinase_KdpD"/>
</dbReference>
<keyword evidence="11 14" id="KW-1133">Transmembrane helix</keyword>
<dbReference type="InterPro" id="IPR036890">
    <property type="entry name" value="HATPase_C_sf"/>
</dbReference>
<dbReference type="InterPro" id="IPR025201">
    <property type="entry name" value="KdpD_TM"/>
</dbReference>
<feature type="transmembrane region" description="Helical" evidence="14">
    <location>
        <begin position="464"/>
        <end position="485"/>
    </location>
</feature>
<dbReference type="Gene3D" id="3.40.50.300">
    <property type="entry name" value="P-loop containing nucleotide triphosphate hydrolases"/>
    <property type="match status" value="1"/>
</dbReference>
<evidence type="ECO:0000256" key="10">
    <source>
        <dbReference type="ARBA" id="ARBA00022840"/>
    </source>
</evidence>
<evidence type="ECO:0000313" key="17">
    <source>
        <dbReference type="Proteomes" id="UP000319769"/>
    </source>
</evidence>
<dbReference type="CDD" id="cd00082">
    <property type="entry name" value="HisKA"/>
    <property type="match status" value="1"/>
</dbReference>
<evidence type="ECO:0000256" key="12">
    <source>
        <dbReference type="ARBA" id="ARBA00023012"/>
    </source>
</evidence>
<proteinExistence type="predicted"/>
<evidence type="ECO:0000256" key="13">
    <source>
        <dbReference type="ARBA" id="ARBA00023136"/>
    </source>
</evidence>
<dbReference type="EC" id="2.7.13.3" evidence="4"/>
<dbReference type="InterPro" id="IPR014729">
    <property type="entry name" value="Rossmann-like_a/b/a_fold"/>
</dbReference>
<dbReference type="Pfam" id="PF00512">
    <property type="entry name" value="HisKA"/>
    <property type="match status" value="1"/>
</dbReference>
<dbReference type="InterPro" id="IPR003594">
    <property type="entry name" value="HATPase_dom"/>
</dbReference>
<feature type="transmembrane region" description="Helical" evidence="14">
    <location>
        <begin position="417"/>
        <end position="444"/>
    </location>
</feature>
<comment type="subcellular location">
    <subcellularLocation>
        <location evidence="3">Cell membrane</location>
    </subcellularLocation>
    <subcellularLocation>
        <location evidence="2">Membrane</location>
        <topology evidence="2">Multi-pass membrane protein</topology>
    </subcellularLocation>
</comment>
<accession>A0A5N0UNC1</accession>
<evidence type="ECO:0000256" key="6">
    <source>
        <dbReference type="ARBA" id="ARBA00022679"/>
    </source>
</evidence>
<evidence type="ECO:0000256" key="14">
    <source>
        <dbReference type="SAM" id="Phobius"/>
    </source>
</evidence>
<name>A0A5N0UNC1_9PSEU</name>
<keyword evidence="17" id="KW-1185">Reference proteome</keyword>
<organism evidence="16 17">
    <name type="scientific">Amycolatopsis acidicola</name>
    <dbReference type="NCBI Taxonomy" id="2596893"/>
    <lineage>
        <taxon>Bacteria</taxon>
        <taxon>Bacillati</taxon>
        <taxon>Actinomycetota</taxon>
        <taxon>Actinomycetes</taxon>
        <taxon>Pseudonocardiales</taxon>
        <taxon>Pseudonocardiaceae</taxon>
        <taxon>Amycolatopsis</taxon>
    </lineage>
</organism>
<evidence type="ECO:0000256" key="1">
    <source>
        <dbReference type="ARBA" id="ARBA00000085"/>
    </source>
</evidence>
<keyword evidence="8" id="KW-0547">Nucleotide-binding</keyword>
<gene>
    <name evidence="16" type="ORF">FPZ12_037815</name>
</gene>
<dbReference type="GO" id="GO:0000155">
    <property type="term" value="F:phosphorelay sensor kinase activity"/>
    <property type="evidence" value="ECO:0007669"/>
    <property type="project" value="InterPro"/>
</dbReference>
<keyword evidence="9 16" id="KW-0418">Kinase</keyword>
<dbReference type="PANTHER" id="PTHR45569">
    <property type="entry name" value="SENSOR PROTEIN KDPD"/>
    <property type="match status" value="1"/>
</dbReference>
<dbReference type="GO" id="GO:0005886">
    <property type="term" value="C:plasma membrane"/>
    <property type="evidence" value="ECO:0007669"/>
    <property type="project" value="UniProtKB-SubCell"/>
</dbReference>
<dbReference type="FunFam" id="3.40.50.300:FF:000483">
    <property type="entry name" value="Sensor histidine kinase KdpD"/>
    <property type="match status" value="1"/>
</dbReference>
<evidence type="ECO:0000256" key="8">
    <source>
        <dbReference type="ARBA" id="ARBA00022741"/>
    </source>
</evidence>
<dbReference type="SUPFAM" id="SSF55874">
    <property type="entry name" value="ATPase domain of HSP90 chaperone/DNA topoisomerase II/histidine kinase"/>
    <property type="match status" value="1"/>
</dbReference>
<dbReference type="InterPro" id="IPR036097">
    <property type="entry name" value="HisK_dim/P_sf"/>
</dbReference>
<dbReference type="InterPro" id="IPR006016">
    <property type="entry name" value="UspA"/>
</dbReference>
<keyword evidence="10" id="KW-0067">ATP-binding</keyword>
<dbReference type="GO" id="GO:0005524">
    <property type="term" value="F:ATP binding"/>
    <property type="evidence" value="ECO:0007669"/>
    <property type="project" value="UniProtKB-KW"/>
</dbReference>
<feature type="transmembrane region" description="Helical" evidence="14">
    <location>
        <begin position="384"/>
        <end position="405"/>
    </location>
</feature>
<feature type="domain" description="Histidine kinase" evidence="15">
    <location>
        <begin position="624"/>
        <end position="836"/>
    </location>
</feature>
<evidence type="ECO:0000256" key="9">
    <source>
        <dbReference type="ARBA" id="ARBA00022777"/>
    </source>
</evidence>
<dbReference type="SUPFAM" id="SSF47384">
    <property type="entry name" value="Homodimeric domain of signal transducing histidine kinase"/>
    <property type="match status" value="1"/>
</dbReference>
<dbReference type="Pfam" id="PF13493">
    <property type="entry name" value="DUF4118"/>
    <property type="match status" value="1"/>
</dbReference>
<dbReference type="InterPro" id="IPR003661">
    <property type="entry name" value="HisK_dim/P_dom"/>
</dbReference>
<dbReference type="Gene3D" id="3.30.565.10">
    <property type="entry name" value="Histidine kinase-like ATPase, C-terminal domain"/>
    <property type="match status" value="1"/>
</dbReference>
<dbReference type="SUPFAM" id="SSF52402">
    <property type="entry name" value="Adenine nucleotide alpha hydrolases-like"/>
    <property type="match status" value="1"/>
</dbReference>
<evidence type="ECO:0000256" key="4">
    <source>
        <dbReference type="ARBA" id="ARBA00012438"/>
    </source>
</evidence>
<keyword evidence="7 14" id="KW-0812">Transmembrane</keyword>
<dbReference type="Gene3D" id="1.10.287.130">
    <property type="match status" value="1"/>
</dbReference>
<evidence type="ECO:0000256" key="3">
    <source>
        <dbReference type="ARBA" id="ARBA00004236"/>
    </source>
</evidence>
<dbReference type="InterPro" id="IPR027417">
    <property type="entry name" value="P-loop_NTPase"/>
</dbReference>
<dbReference type="AlphaFoldDB" id="A0A5N0UNC1"/>
<protein>
    <recommendedName>
        <fullName evidence="4">histidine kinase</fullName>
        <ecNumber evidence="4">2.7.13.3</ecNumber>
    </recommendedName>
</protein>
<evidence type="ECO:0000256" key="2">
    <source>
        <dbReference type="ARBA" id="ARBA00004141"/>
    </source>
</evidence>
<dbReference type="RefSeq" id="WP_144756337.1">
    <property type="nucleotide sequence ID" value="NZ_VMNW02000093.1"/>
</dbReference>
<keyword evidence="6" id="KW-0808">Transferase</keyword>
<reference evidence="16" key="1">
    <citation type="submission" date="2019-09" db="EMBL/GenBank/DDBJ databases">
        <authorList>
            <person name="Teo W.F.A."/>
            <person name="Duangmal K."/>
        </authorList>
    </citation>
    <scope>NUCLEOTIDE SEQUENCE [LARGE SCALE GENOMIC DNA]</scope>
    <source>
        <strain evidence="16">K81G1</strain>
    </source>
</reference>
<evidence type="ECO:0000313" key="16">
    <source>
        <dbReference type="EMBL" id="KAA9152054.1"/>
    </source>
</evidence>
<dbReference type="Gene3D" id="3.40.50.620">
    <property type="entry name" value="HUPs"/>
    <property type="match status" value="1"/>
</dbReference>
<keyword evidence="5" id="KW-0597">Phosphoprotein</keyword>